<keyword evidence="5" id="KW-1185">Reference proteome</keyword>
<proteinExistence type="inferred from homology"/>
<evidence type="ECO:0000313" key="5">
    <source>
        <dbReference type="Proteomes" id="UP000317747"/>
    </source>
</evidence>
<comment type="caution">
    <text evidence="4">The sequence shown here is derived from an EMBL/GenBank/DDBJ whole genome shotgun (WGS) entry which is preliminary data.</text>
</comment>
<dbReference type="InterPro" id="IPR003808">
    <property type="entry name" value="Fe-S_metab-assoc_dom"/>
</dbReference>
<protein>
    <submittedName>
        <fullName evidence="4">Cysteine desulfurase sulfur acceptor subunit CsdE</fullName>
        <ecNumber evidence="4">2.8.1.7</ecNumber>
    </submittedName>
</protein>
<dbReference type="InterPro" id="IPR017763">
    <property type="entry name" value="Cysteine_desulfurase_CsdE"/>
</dbReference>
<gene>
    <name evidence="4" type="primary">csdE</name>
    <name evidence="4" type="ORF">FJW01_17345</name>
</gene>
<dbReference type="Pfam" id="PF02657">
    <property type="entry name" value="SufE"/>
    <property type="match status" value="1"/>
</dbReference>
<evidence type="ECO:0000256" key="1">
    <source>
        <dbReference type="ARBA" id="ARBA00010282"/>
    </source>
</evidence>
<dbReference type="Gene3D" id="3.90.1010.10">
    <property type="match status" value="1"/>
</dbReference>
<dbReference type="RefSeq" id="WP_140917287.1">
    <property type="nucleotide sequence ID" value="NZ_CP071405.1"/>
</dbReference>
<dbReference type="GO" id="GO:0031071">
    <property type="term" value="F:cysteine desulfurase activity"/>
    <property type="evidence" value="ECO:0007669"/>
    <property type="project" value="UniProtKB-EC"/>
</dbReference>
<name>A0A506PWP6_9GAMM</name>
<dbReference type="EMBL" id="VHJA01000066">
    <property type="protein sequence ID" value="TPV38323.1"/>
    <property type="molecule type" value="Genomic_DNA"/>
</dbReference>
<dbReference type="EC" id="2.8.1.7" evidence="4"/>
<dbReference type="OrthoDB" id="9799320at2"/>
<keyword evidence="4" id="KW-0808">Transferase</keyword>
<dbReference type="AlphaFoldDB" id="A0A506PWP6"/>
<sequence>MCSLPLAPHPFGAEITVATLKERFGRFHQWEDRYRQLIQLSRQLPAMPEELKRAEIELSGCENRVWLGSQRQAAGTLHFYGDSEGRIVRGLLAVLLTAVEGQTPQQLLASDPLQLFDELGLRAQLSASRSSGLQALAAAVEQAARQALAAS</sequence>
<dbReference type="PANTHER" id="PTHR43597:SF5">
    <property type="entry name" value="SUFE-LIKE PROTEIN 2, CHLOROPLASTIC"/>
    <property type="match status" value="1"/>
</dbReference>
<accession>A0A506PWP6</accession>
<feature type="domain" description="Fe-S metabolism associated" evidence="3">
    <location>
        <begin position="22"/>
        <end position="142"/>
    </location>
</feature>
<evidence type="ECO:0000259" key="3">
    <source>
        <dbReference type="Pfam" id="PF02657"/>
    </source>
</evidence>
<evidence type="ECO:0000313" key="4">
    <source>
        <dbReference type="EMBL" id="TPV38323.1"/>
    </source>
</evidence>
<dbReference type="PANTHER" id="PTHR43597">
    <property type="entry name" value="SULFUR ACCEPTOR PROTEIN CSDE"/>
    <property type="match status" value="1"/>
</dbReference>
<organism evidence="4 5">
    <name type="scientific">Pantoea deleyi</name>
    <dbReference type="NCBI Taxonomy" id="470932"/>
    <lineage>
        <taxon>Bacteria</taxon>
        <taxon>Pseudomonadati</taxon>
        <taxon>Pseudomonadota</taxon>
        <taxon>Gammaproteobacteria</taxon>
        <taxon>Enterobacterales</taxon>
        <taxon>Erwiniaceae</taxon>
        <taxon>Pantoea</taxon>
    </lineage>
</organism>
<evidence type="ECO:0000256" key="2">
    <source>
        <dbReference type="PIRSR" id="PIRSR617763-1"/>
    </source>
</evidence>
<reference evidence="4 5" key="1">
    <citation type="submission" date="2019-06" db="EMBL/GenBank/DDBJ databases">
        <title>Taxogenomics and systematics of the genus Pantoea.</title>
        <authorList>
            <person name="Tambong J.T."/>
        </authorList>
    </citation>
    <scope>NUCLEOTIDE SEQUENCE [LARGE SCALE GENOMIC DNA]</scope>
    <source>
        <strain evidence="4 5">LMG 24200</strain>
    </source>
</reference>
<dbReference type="NCBIfam" id="TIGR03391">
    <property type="entry name" value="FeS_syn_CsdE"/>
    <property type="match status" value="1"/>
</dbReference>
<comment type="similarity">
    <text evidence="1">Belongs to the SufE family.</text>
</comment>
<feature type="active site" description="Cysteine persulfide intermediate" evidence="2">
    <location>
        <position position="61"/>
    </location>
</feature>
<dbReference type="SUPFAM" id="SSF82649">
    <property type="entry name" value="SufE/NifU"/>
    <property type="match status" value="1"/>
</dbReference>
<dbReference type="Proteomes" id="UP000317747">
    <property type="component" value="Unassembled WGS sequence"/>
</dbReference>